<dbReference type="Gene3D" id="3.30.110.40">
    <property type="entry name" value="TusA-like domain"/>
    <property type="match status" value="1"/>
</dbReference>
<dbReference type="PANTHER" id="PTHR33279:SF6">
    <property type="entry name" value="SULFUR CARRIER PROTEIN YEDF-RELATED"/>
    <property type="match status" value="1"/>
</dbReference>
<dbReference type="AlphaFoldDB" id="A0A6I0EX53"/>
<gene>
    <name evidence="3" type="ORF">F8154_11200</name>
</gene>
<evidence type="ECO:0000313" key="4">
    <source>
        <dbReference type="Proteomes" id="UP000432715"/>
    </source>
</evidence>
<dbReference type="SUPFAM" id="SSF64307">
    <property type="entry name" value="SirA-like"/>
    <property type="match status" value="1"/>
</dbReference>
<evidence type="ECO:0000259" key="2">
    <source>
        <dbReference type="Pfam" id="PF01206"/>
    </source>
</evidence>
<organism evidence="3 4">
    <name type="scientific">Alkaliphilus pronyensis</name>
    <dbReference type="NCBI Taxonomy" id="1482732"/>
    <lineage>
        <taxon>Bacteria</taxon>
        <taxon>Bacillati</taxon>
        <taxon>Bacillota</taxon>
        <taxon>Clostridia</taxon>
        <taxon>Peptostreptococcales</taxon>
        <taxon>Natronincolaceae</taxon>
        <taxon>Alkaliphilus</taxon>
    </lineage>
</organism>
<dbReference type="CDD" id="cd03421">
    <property type="entry name" value="SirA_like_N"/>
    <property type="match status" value="1"/>
</dbReference>
<feature type="domain" description="UPF0033" evidence="2">
    <location>
        <begin position="5"/>
        <end position="71"/>
    </location>
</feature>
<dbReference type="OrthoDB" id="9797352at2"/>
<comment type="caution">
    <text evidence="3">The sequence shown here is derived from an EMBL/GenBank/DDBJ whole genome shotgun (WGS) entry which is preliminary data.</text>
</comment>
<name>A0A6I0EX53_9FIRM</name>
<dbReference type="InterPro" id="IPR001455">
    <property type="entry name" value="TusA-like"/>
</dbReference>
<dbReference type="EMBL" id="WBZC01000044">
    <property type="protein sequence ID" value="KAB3532908.1"/>
    <property type="molecule type" value="Genomic_DNA"/>
</dbReference>
<dbReference type="Proteomes" id="UP000432715">
    <property type="component" value="Unassembled WGS sequence"/>
</dbReference>
<keyword evidence="4" id="KW-1185">Reference proteome</keyword>
<dbReference type="PANTHER" id="PTHR33279">
    <property type="entry name" value="SULFUR CARRIER PROTEIN YEDF-RELATED"/>
    <property type="match status" value="1"/>
</dbReference>
<sequence>MAYNIVDARGRSCPEPVIMTKEALDIYKGETVEVKVDAMVAVENIKRYAGNLGFIVEVEESNNDYRLLIRK</sequence>
<evidence type="ECO:0000313" key="3">
    <source>
        <dbReference type="EMBL" id="KAB3532908.1"/>
    </source>
</evidence>
<dbReference type="RefSeq" id="WP_151861703.1">
    <property type="nucleotide sequence ID" value="NZ_WBZC01000044.1"/>
</dbReference>
<dbReference type="Pfam" id="PF01206">
    <property type="entry name" value="TusA"/>
    <property type="match status" value="1"/>
</dbReference>
<accession>A0A6I0EX53</accession>
<reference evidence="3 4" key="1">
    <citation type="submission" date="2019-10" db="EMBL/GenBank/DDBJ databases">
        <title>Alkaliphilus serpentinus sp. nov. and Alkaliphilus pronyensis sp. nov., two novel anaerobic alkaliphilic species isolated from the serpentinized-hosted hydrothermal field of the Prony Bay (New Caledonia).</title>
        <authorList>
            <person name="Postec A."/>
        </authorList>
    </citation>
    <scope>NUCLEOTIDE SEQUENCE [LARGE SCALE GENOMIC DNA]</scope>
    <source>
        <strain evidence="3 4">LacV</strain>
    </source>
</reference>
<evidence type="ECO:0000256" key="1">
    <source>
        <dbReference type="ARBA" id="ARBA00008984"/>
    </source>
</evidence>
<comment type="similarity">
    <text evidence="1">Belongs to the sulfur carrier protein TusA family.</text>
</comment>
<dbReference type="InterPro" id="IPR036868">
    <property type="entry name" value="TusA-like_sf"/>
</dbReference>
<proteinExistence type="inferred from homology"/>
<protein>
    <submittedName>
        <fullName evidence="3">Preprotein translocase subunit TatB</fullName>
    </submittedName>
</protein>